<dbReference type="GO" id="GO:0003677">
    <property type="term" value="F:DNA binding"/>
    <property type="evidence" value="ECO:0007669"/>
    <property type="project" value="InterPro"/>
</dbReference>
<dbReference type="SUPFAM" id="SSF143422">
    <property type="entry name" value="Transposase IS200-like"/>
    <property type="match status" value="1"/>
</dbReference>
<dbReference type="Pfam" id="PF01797">
    <property type="entry name" value="Y1_Tnp"/>
    <property type="match status" value="1"/>
</dbReference>
<dbReference type="InterPro" id="IPR002686">
    <property type="entry name" value="Transposase_17"/>
</dbReference>
<sequence length="220" mass="26331">MRRKQVLATGEVYHIFSRSIANFEILNNASEFERMLELLNYYNYPLDTRFSHFLEMQWVQQMGFYKSLDTISKDKDQLVQVIAYCLMPTHIHLILKQLKENGISDYMRKVLDGYTKYFNAIHKRKGPLWESKFQNVLVDNDDQLIHLTRYLHLNPVTARLVEKPEDWIFSSYREYLGSSNNSFCQFDDLLDIKPHAYRKFVNDQVSYQRELAKIKRLIVD</sequence>
<evidence type="ECO:0000313" key="3">
    <source>
        <dbReference type="Proteomes" id="UP000231474"/>
    </source>
</evidence>
<dbReference type="GO" id="GO:0006313">
    <property type="term" value="P:DNA transposition"/>
    <property type="evidence" value="ECO:0007669"/>
    <property type="project" value="InterPro"/>
</dbReference>
<dbReference type="SMART" id="SM01321">
    <property type="entry name" value="Y1_Tnp"/>
    <property type="match status" value="1"/>
</dbReference>
<dbReference type="InterPro" id="IPR036515">
    <property type="entry name" value="Transposase_17_sf"/>
</dbReference>
<reference evidence="3" key="1">
    <citation type="submission" date="2017-09" db="EMBL/GenBank/DDBJ databases">
        <title>Depth-based differentiation of microbial function through sediment-hosted aquifers and enrichment of novel symbionts in the deep terrestrial subsurface.</title>
        <authorList>
            <person name="Probst A.J."/>
            <person name="Ladd B."/>
            <person name="Jarett J.K."/>
            <person name="Geller-Mcgrath D.E."/>
            <person name="Sieber C.M.K."/>
            <person name="Emerson J.B."/>
            <person name="Anantharaman K."/>
            <person name="Thomas B.C."/>
            <person name="Malmstrom R."/>
            <person name="Stieglmeier M."/>
            <person name="Klingl A."/>
            <person name="Woyke T."/>
            <person name="Ryan C.M."/>
            <person name="Banfield J.F."/>
        </authorList>
    </citation>
    <scope>NUCLEOTIDE SEQUENCE [LARGE SCALE GENOMIC DNA]</scope>
</reference>
<dbReference type="AlphaFoldDB" id="A0A2M8L3A4"/>
<dbReference type="Proteomes" id="UP000231474">
    <property type="component" value="Unassembled WGS sequence"/>
</dbReference>
<dbReference type="GO" id="GO:0004803">
    <property type="term" value="F:transposase activity"/>
    <property type="evidence" value="ECO:0007669"/>
    <property type="project" value="InterPro"/>
</dbReference>
<comment type="caution">
    <text evidence="2">The sequence shown here is derived from an EMBL/GenBank/DDBJ whole genome shotgun (WGS) entry which is preliminary data.</text>
</comment>
<dbReference type="Gene3D" id="3.30.70.1290">
    <property type="entry name" value="Transposase IS200-like"/>
    <property type="match status" value="1"/>
</dbReference>
<dbReference type="PANTHER" id="PTHR34322">
    <property type="entry name" value="TRANSPOSASE, Y1_TNP DOMAIN-CONTAINING"/>
    <property type="match status" value="1"/>
</dbReference>
<proteinExistence type="predicted"/>
<accession>A0A2M8L3A4</accession>
<evidence type="ECO:0000313" key="2">
    <source>
        <dbReference type="EMBL" id="PJE67386.1"/>
    </source>
</evidence>
<protein>
    <recommendedName>
        <fullName evidence="1">Transposase IS200-like domain-containing protein</fullName>
    </recommendedName>
</protein>
<name>A0A2M8L3A4_9BACT</name>
<organism evidence="2 3">
    <name type="scientific">Candidatus Shapirobacteria bacterium CG10_big_fil_rev_8_21_14_0_10_40_9</name>
    <dbReference type="NCBI Taxonomy" id="1974888"/>
    <lineage>
        <taxon>Bacteria</taxon>
        <taxon>Candidatus Shapironibacteriota</taxon>
    </lineage>
</organism>
<dbReference type="EMBL" id="PFEK01000053">
    <property type="protein sequence ID" value="PJE67386.1"/>
    <property type="molecule type" value="Genomic_DNA"/>
</dbReference>
<gene>
    <name evidence="2" type="ORF">COU95_02720</name>
</gene>
<dbReference type="PANTHER" id="PTHR34322:SF2">
    <property type="entry name" value="TRANSPOSASE IS200-LIKE DOMAIN-CONTAINING PROTEIN"/>
    <property type="match status" value="1"/>
</dbReference>
<evidence type="ECO:0000259" key="1">
    <source>
        <dbReference type="SMART" id="SM01321"/>
    </source>
</evidence>
<feature type="domain" description="Transposase IS200-like" evidence="1">
    <location>
        <begin position="8"/>
        <end position="154"/>
    </location>
</feature>